<accession>A0A4U9R499</accession>
<dbReference type="KEGG" id="hhw:NCTC503_00371"/>
<evidence type="ECO:0000313" key="2">
    <source>
        <dbReference type="Proteomes" id="UP000308489"/>
    </source>
</evidence>
<gene>
    <name evidence="1" type="ORF">NCTC503_00371</name>
</gene>
<dbReference type="AlphaFoldDB" id="A0A4U9R499"/>
<proteinExistence type="predicted"/>
<evidence type="ECO:0000313" key="1">
    <source>
        <dbReference type="EMBL" id="VTQ83530.1"/>
    </source>
</evidence>
<keyword evidence="2" id="KW-1185">Reference proteome</keyword>
<protein>
    <submittedName>
        <fullName evidence="1">Uncharacterized protein</fullName>
    </submittedName>
</protein>
<dbReference type="Proteomes" id="UP000308489">
    <property type="component" value="Chromosome 1"/>
</dbReference>
<dbReference type="RefSeq" id="WP_138209179.1">
    <property type="nucleotide sequence ID" value="NZ_CBCRUQ010000036.1"/>
</dbReference>
<sequence>MASWGPKLYQDDVAEDVRDYYKDQLKRGKTNEEVTKELIDDNEDVISDEDEAPVFWFALADTQWNLGRLLPFVKEKALEYLRSGTNLERWEKEAINQREYKVREKVLQELEQKLMSPMPPEKKISQYKIYKCEWNIGDMYAYKLESDYAKEKGLSNRYLLIRKAYNDIWWPGHTVPIIYIQITKDEKIPNSKEEILELEYIQTARAEGGSEYLITMISTSKRVIPTKKLSFIGNYVDLPTPKDEYIPEDKISLIACHWSAFEKTLIDDYLMFNKNK</sequence>
<reference evidence="1 2" key="1">
    <citation type="submission" date="2019-05" db="EMBL/GenBank/DDBJ databases">
        <authorList>
            <consortium name="Pathogen Informatics"/>
        </authorList>
    </citation>
    <scope>NUCLEOTIDE SEQUENCE [LARGE SCALE GENOMIC DNA]</scope>
    <source>
        <strain evidence="1 2">NCTC503</strain>
    </source>
</reference>
<name>A0A4U9R499_HATHI</name>
<dbReference type="OrthoDB" id="362700at2"/>
<organism evidence="1 2">
    <name type="scientific">Hathewaya histolytica</name>
    <name type="common">Clostridium histolyticum</name>
    <dbReference type="NCBI Taxonomy" id="1498"/>
    <lineage>
        <taxon>Bacteria</taxon>
        <taxon>Bacillati</taxon>
        <taxon>Bacillota</taxon>
        <taxon>Clostridia</taxon>
        <taxon>Eubacteriales</taxon>
        <taxon>Clostridiaceae</taxon>
        <taxon>Hathewaya</taxon>
    </lineage>
</organism>
<dbReference type="EMBL" id="LR590481">
    <property type="protein sequence ID" value="VTQ83530.1"/>
    <property type="molecule type" value="Genomic_DNA"/>
</dbReference>